<dbReference type="Pfam" id="PF06271">
    <property type="entry name" value="RDD"/>
    <property type="match status" value="1"/>
</dbReference>
<name>F9CXC4_9ARCH</name>
<dbReference type="OrthoDB" id="288430at2157"/>
<reference evidence="8 9" key="1">
    <citation type="journal article" date="2011" name="J. Bacteriol.">
        <title>Genome Sequence of an Ammonia-Oxidizing Soil Archaeon, "Candidatus Nitrosoarchaeum koreensis" MY1.</title>
        <authorList>
            <person name="Kim B.K."/>
            <person name="Jung M.Y."/>
            <person name="Yu D.S."/>
            <person name="Park S.J."/>
            <person name="Oh T.K."/>
            <person name="Rhee S.K."/>
            <person name="Kim J.F."/>
        </authorList>
    </citation>
    <scope>NUCLEOTIDE SEQUENCE [LARGE SCALE GENOMIC DNA]</scope>
    <source>
        <strain evidence="8 9">MY1</strain>
    </source>
</reference>
<dbReference type="PANTHER" id="PTHR36115">
    <property type="entry name" value="PROLINE-RICH ANTIGEN HOMOLOG-RELATED"/>
    <property type="match status" value="1"/>
</dbReference>
<keyword evidence="3 6" id="KW-0812">Transmembrane</keyword>
<evidence type="ECO:0000256" key="6">
    <source>
        <dbReference type="SAM" id="Phobius"/>
    </source>
</evidence>
<evidence type="ECO:0000256" key="2">
    <source>
        <dbReference type="ARBA" id="ARBA00022475"/>
    </source>
</evidence>
<comment type="caution">
    <text evidence="8">The sequence shown here is derived from an EMBL/GenBank/DDBJ whole genome shotgun (WGS) entry which is preliminary data.</text>
</comment>
<feature type="transmembrane region" description="Helical" evidence="6">
    <location>
        <begin position="21"/>
        <end position="43"/>
    </location>
</feature>
<evidence type="ECO:0000256" key="1">
    <source>
        <dbReference type="ARBA" id="ARBA00004651"/>
    </source>
</evidence>
<accession>F9CXC4</accession>
<organism evidence="8 9">
    <name type="scientific">Nitrosarchaeum koreense MY1</name>
    <dbReference type="NCBI Taxonomy" id="1001994"/>
    <lineage>
        <taxon>Archaea</taxon>
        <taxon>Nitrososphaerota</taxon>
        <taxon>Nitrososphaeria</taxon>
        <taxon>Nitrosopumilales</taxon>
        <taxon>Nitrosopumilaceae</taxon>
        <taxon>Nitrosarchaeum</taxon>
    </lineage>
</organism>
<comment type="subcellular location">
    <subcellularLocation>
        <location evidence="1">Cell membrane</location>
        <topology evidence="1">Multi-pass membrane protein</topology>
    </subcellularLocation>
</comment>
<evidence type="ECO:0000256" key="5">
    <source>
        <dbReference type="ARBA" id="ARBA00023136"/>
    </source>
</evidence>
<dbReference type="RefSeq" id="WP_007550798.1">
    <property type="nucleotide sequence ID" value="NZ_AFPU01000001.1"/>
</dbReference>
<evidence type="ECO:0000313" key="8">
    <source>
        <dbReference type="EMBL" id="EGP93926.1"/>
    </source>
</evidence>
<sequence>MSESNSDNISEITIAKWSDRFFAWLIDFLIITAISTLIMFAFFGKIDFDMNEKWIWTEAIQYFQTSMIFFGYWITLEYKTGQSIGKRILNLKVTNTYGKKADLKGVIISSFGKTFLIPVDVILGWIFTNEKRQRIFNKIGDTLVVKIKNNEESIENIKYKKD</sequence>
<evidence type="ECO:0000256" key="3">
    <source>
        <dbReference type="ARBA" id="ARBA00022692"/>
    </source>
</evidence>
<protein>
    <submittedName>
        <fullName evidence="8">Membrane protein</fullName>
    </submittedName>
</protein>
<feature type="transmembrane region" description="Helical" evidence="6">
    <location>
        <begin position="106"/>
        <end position="128"/>
    </location>
</feature>
<dbReference type="InterPro" id="IPR051791">
    <property type="entry name" value="Pra-immunoreactive"/>
</dbReference>
<proteinExistence type="predicted"/>
<keyword evidence="5 6" id="KW-0472">Membrane</keyword>
<dbReference type="InterPro" id="IPR010432">
    <property type="entry name" value="RDD"/>
</dbReference>
<evidence type="ECO:0000313" key="9">
    <source>
        <dbReference type="Proteomes" id="UP000004440"/>
    </source>
</evidence>
<keyword evidence="9" id="KW-1185">Reference proteome</keyword>
<keyword evidence="4 6" id="KW-1133">Transmembrane helix</keyword>
<dbReference type="AlphaFoldDB" id="F9CXC4"/>
<dbReference type="STRING" id="1001994.MY1_1166"/>
<dbReference type="EMBL" id="AFPU01000001">
    <property type="protein sequence ID" value="EGP93926.1"/>
    <property type="molecule type" value="Genomic_DNA"/>
</dbReference>
<keyword evidence="2" id="KW-1003">Cell membrane</keyword>
<feature type="domain" description="RDD" evidence="7">
    <location>
        <begin position="15"/>
        <end position="138"/>
    </location>
</feature>
<evidence type="ECO:0000256" key="4">
    <source>
        <dbReference type="ARBA" id="ARBA00022989"/>
    </source>
</evidence>
<dbReference type="Proteomes" id="UP000004440">
    <property type="component" value="Unassembled WGS sequence"/>
</dbReference>
<dbReference type="GO" id="GO:0005886">
    <property type="term" value="C:plasma membrane"/>
    <property type="evidence" value="ECO:0007669"/>
    <property type="project" value="UniProtKB-SubCell"/>
</dbReference>
<gene>
    <name evidence="8" type="ORF">MY1_1166</name>
</gene>
<evidence type="ECO:0000259" key="7">
    <source>
        <dbReference type="Pfam" id="PF06271"/>
    </source>
</evidence>